<evidence type="ECO:0000259" key="2">
    <source>
        <dbReference type="Pfam" id="PF01370"/>
    </source>
</evidence>
<feature type="domain" description="NAD-dependent epimerase/dehydratase" evidence="2">
    <location>
        <begin position="6"/>
        <end position="213"/>
    </location>
</feature>
<dbReference type="InterPro" id="IPR036291">
    <property type="entry name" value="NAD(P)-bd_dom_sf"/>
</dbReference>
<protein>
    <submittedName>
        <fullName evidence="3">Sugar metabolism protein</fullName>
    </submittedName>
</protein>
<organism evidence="3 4">
    <name type="scientific">Providencia sneebia DSM 19967</name>
    <dbReference type="NCBI Taxonomy" id="1141660"/>
    <lineage>
        <taxon>Bacteria</taxon>
        <taxon>Pseudomonadati</taxon>
        <taxon>Pseudomonadota</taxon>
        <taxon>Gammaproteobacteria</taxon>
        <taxon>Enterobacterales</taxon>
        <taxon>Morganellaceae</taxon>
        <taxon>Providencia</taxon>
    </lineage>
</organism>
<dbReference type="PANTHER" id="PTHR48079:SF6">
    <property type="entry name" value="NAD(P)-BINDING DOMAIN-CONTAINING PROTEIN-RELATED"/>
    <property type="match status" value="1"/>
</dbReference>
<dbReference type="PATRIC" id="fig|1141660.3.peg.1313"/>
<dbReference type="AlphaFoldDB" id="K8WCM5"/>
<feature type="signal peptide" evidence="1">
    <location>
        <begin position="1"/>
        <end position="22"/>
    </location>
</feature>
<proteinExistence type="predicted"/>
<evidence type="ECO:0000256" key="1">
    <source>
        <dbReference type="SAM" id="SignalP"/>
    </source>
</evidence>
<dbReference type="EMBL" id="AKKN01000007">
    <property type="protein sequence ID" value="EKT58358.1"/>
    <property type="molecule type" value="Genomic_DNA"/>
</dbReference>
<feature type="chain" id="PRO_5003921377" evidence="1">
    <location>
        <begin position="23"/>
        <end position="275"/>
    </location>
</feature>
<evidence type="ECO:0000313" key="3">
    <source>
        <dbReference type="EMBL" id="EKT58358.1"/>
    </source>
</evidence>
<keyword evidence="4" id="KW-1185">Reference proteome</keyword>
<dbReference type="SUPFAM" id="SSF51735">
    <property type="entry name" value="NAD(P)-binding Rossmann-fold domains"/>
    <property type="match status" value="1"/>
</dbReference>
<keyword evidence="1" id="KW-0732">Signal</keyword>
<dbReference type="Proteomes" id="UP000010290">
    <property type="component" value="Chromosome"/>
</dbReference>
<gene>
    <name evidence="3" type="ORF">OO7_06539</name>
</gene>
<dbReference type="InterPro" id="IPR001509">
    <property type="entry name" value="Epimerase_deHydtase"/>
</dbReference>
<sequence length="275" mass="30060">MKKVTIIGLGWLGLPLASALLAEDIVVAGSKTTSDGVAAARAIGIDCYQLQLTPELECDTEDLQQLMEDSDAVVILLPPSKVSVTAYIDAIQQLVDTAIAFRVPRIIFTSSTSVYGNVSGEISEDSARQAETRSAQSLIDVENWLHALPNISVDVLRLAGLVGDHRHAGRFLAGKTDLKGALQPVNIVHQDDVIEAIKLLLRQPSGGHIYNLCAPEHPSRANFYRQATQALHLELPEFMEEKEKINGKIVNGNRICHELGFEYQYPNPLNMPMSI</sequence>
<dbReference type="Pfam" id="PF01370">
    <property type="entry name" value="Epimerase"/>
    <property type="match status" value="1"/>
</dbReference>
<dbReference type="HOGENOM" id="CLU_007383_11_1_6"/>
<dbReference type="RefSeq" id="WP_008915158.1">
    <property type="nucleotide sequence ID" value="NZ_CM001773.1"/>
</dbReference>
<dbReference type="Gene3D" id="3.40.50.720">
    <property type="entry name" value="NAD(P)-binding Rossmann-like Domain"/>
    <property type="match status" value="1"/>
</dbReference>
<dbReference type="CDD" id="cd05266">
    <property type="entry name" value="SDR_a4"/>
    <property type="match status" value="1"/>
</dbReference>
<accession>K8WCM5</accession>
<dbReference type="GO" id="GO:0004029">
    <property type="term" value="F:aldehyde dehydrogenase (NAD+) activity"/>
    <property type="evidence" value="ECO:0007669"/>
    <property type="project" value="TreeGrafter"/>
</dbReference>
<dbReference type="OrthoDB" id="751203at2"/>
<name>K8WCM5_9GAMM</name>
<evidence type="ECO:0000313" key="4">
    <source>
        <dbReference type="Proteomes" id="UP000010290"/>
    </source>
</evidence>
<comment type="caution">
    <text evidence="3">The sequence shown here is derived from an EMBL/GenBank/DDBJ whole genome shotgun (WGS) entry which is preliminary data.</text>
</comment>
<dbReference type="InterPro" id="IPR051783">
    <property type="entry name" value="NAD(P)-dependent_oxidoreduct"/>
</dbReference>
<dbReference type="PANTHER" id="PTHR48079">
    <property type="entry name" value="PROTEIN YEEZ"/>
    <property type="match status" value="1"/>
</dbReference>
<reference evidence="3 4" key="1">
    <citation type="journal article" date="2012" name="BMC Genomics">
        <title>Comparative genomics of bacteria in the genus Providencia isolated from wild Drosophila melanogaster.</title>
        <authorList>
            <person name="Galac M.R."/>
            <person name="Lazzaro B.P."/>
        </authorList>
    </citation>
    <scope>NUCLEOTIDE SEQUENCE [LARGE SCALE GENOMIC DNA]</scope>
    <source>
        <strain evidence="3 4">DSM 19967</strain>
    </source>
</reference>
<dbReference type="GO" id="GO:0005737">
    <property type="term" value="C:cytoplasm"/>
    <property type="evidence" value="ECO:0007669"/>
    <property type="project" value="TreeGrafter"/>
</dbReference>